<evidence type="ECO:0000256" key="2">
    <source>
        <dbReference type="ARBA" id="ARBA00022676"/>
    </source>
</evidence>
<keyword evidence="5" id="KW-0812">Transmembrane</keyword>
<dbReference type="EMBL" id="JADBJN010000003">
    <property type="protein sequence ID" value="KAG5670629.1"/>
    <property type="molecule type" value="Genomic_DNA"/>
</dbReference>
<dbReference type="PANTHER" id="PTHR48043:SF159">
    <property type="entry name" value="EG:EG0003.4 PROTEIN-RELATED"/>
    <property type="match status" value="1"/>
</dbReference>
<evidence type="ECO:0000256" key="4">
    <source>
        <dbReference type="RuleBase" id="RU003718"/>
    </source>
</evidence>
<feature type="transmembrane region" description="Helical" evidence="5">
    <location>
        <begin position="479"/>
        <end position="502"/>
    </location>
</feature>
<reference evidence="6" key="1">
    <citation type="submission" date="2021-03" db="EMBL/GenBank/DDBJ databases">
        <title>Chromosome level genome of the anhydrobiotic midge Polypedilum vanderplanki.</title>
        <authorList>
            <person name="Yoshida Y."/>
            <person name="Kikawada T."/>
            <person name="Gusev O."/>
        </authorList>
    </citation>
    <scope>NUCLEOTIDE SEQUENCE</scope>
    <source>
        <strain evidence="6">NIAS01</strain>
        <tissue evidence="6">Whole body or cell culture</tissue>
    </source>
</reference>
<dbReference type="Proteomes" id="UP001107558">
    <property type="component" value="Chromosome 3"/>
</dbReference>
<dbReference type="InterPro" id="IPR050271">
    <property type="entry name" value="UDP-glycosyltransferase"/>
</dbReference>
<accession>A0A9J6BLJ4</accession>
<evidence type="ECO:0000313" key="6">
    <source>
        <dbReference type="EMBL" id="KAG5670629.1"/>
    </source>
</evidence>
<dbReference type="InterPro" id="IPR035595">
    <property type="entry name" value="UDP_glycos_trans_CS"/>
</dbReference>
<dbReference type="InterPro" id="IPR002213">
    <property type="entry name" value="UDP_glucos_trans"/>
</dbReference>
<keyword evidence="2 4" id="KW-0328">Glycosyltransferase</keyword>
<evidence type="ECO:0000256" key="3">
    <source>
        <dbReference type="ARBA" id="ARBA00022679"/>
    </source>
</evidence>
<keyword evidence="5" id="KW-1133">Transmembrane helix</keyword>
<organism evidence="6 7">
    <name type="scientific">Polypedilum vanderplanki</name>
    <name type="common">Sleeping chironomid midge</name>
    <dbReference type="NCBI Taxonomy" id="319348"/>
    <lineage>
        <taxon>Eukaryota</taxon>
        <taxon>Metazoa</taxon>
        <taxon>Ecdysozoa</taxon>
        <taxon>Arthropoda</taxon>
        <taxon>Hexapoda</taxon>
        <taxon>Insecta</taxon>
        <taxon>Pterygota</taxon>
        <taxon>Neoptera</taxon>
        <taxon>Endopterygota</taxon>
        <taxon>Diptera</taxon>
        <taxon>Nematocera</taxon>
        <taxon>Chironomoidea</taxon>
        <taxon>Chironomidae</taxon>
        <taxon>Chironominae</taxon>
        <taxon>Polypedilum</taxon>
        <taxon>Polypedilum</taxon>
    </lineage>
</organism>
<dbReference type="GO" id="GO:0016020">
    <property type="term" value="C:membrane"/>
    <property type="evidence" value="ECO:0007669"/>
    <property type="project" value="UniProtKB-SubCell"/>
</dbReference>
<evidence type="ECO:0000313" key="7">
    <source>
        <dbReference type="Proteomes" id="UP001107558"/>
    </source>
</evidence>
<dbReference type="FunFam" id="3.40.50.2000:FF:000050">
    <property type="entry name" value="UDP-glucuronosyltransferase"/>
    <property type="match status" value="1"/>
</dbReference>
<dbReference type="Gene3D" id="3.40.50.2000">
    <property type="entry name" value="Glycogen Phosphorylase B"/>
    <property type="match status" value="1"/>
</dbReference>
<gene>
    <name evidence="6" type="ORF">PVAND_000877</name>
</gene>
<dbReference type="SUPFAM" id="SSF53756">
    <property type="entry name" value="UDP-Glycosyltransferase/glycogen phosphorylase"/>
    <property type="match status" value="1"/>
</dbReference>
<comment type="caution">
    <text evidence="6">The sequence shown here is derived from an EMBL/GenBank/DDBJ whole genome shotgun (WGS) entry which is preliminary data.</text>
</comment>
<dbReference type="Pfam" id="PF00201">
    <property type="entry name" value="UDPGT"/>
    <property type="match status" value="1"/>
</dbReference>
<dbReference type="CDD" id="cd03784">
    <property type="entry name" value="GT1_Gtf-like"/>
    <property type="match status" value="1"/>
</dbReference>
<comment type="similarity">
    <text evidence="1 4">Belongs to the UDP-glycosyltransferase family.</text>
</comment>
<dbReference type="AlphaFoldDB" id="A0A9J6BLJ4"/>
<name>A0A9J6BLJ4_POLVA</name>
<comment type="catalytic activity">
    <reaction evidence="5">
        <text>glucuronate acceptor + UDP-alpha-D-glucuronate = acceptor beta-D-glucuronoside + UDP + H(+)</text>
        <dbReference type="Rhea" id="RHEA:21032"/>
        <dbReference type="ChEBI" id="CHEBI:15378"/>
        <dbReference type="ChEBI" id="CHEBI:58052"/>
        <dbReference type="ChEBI" id="CHEBI:58223"/>
        <dbReference type="ChEBI" id="CHEBI:132367"/>
        <dbReference type="ChEBI" id="CHEBI:132368"/>
        <dbReference type="EC" id="2.4.1.17"/>
    </reaction>
</comment>
<dbReference type="EC" id="2.4.1.17" evidence="5"/>
<dbReference type="GO" id="GO:0015020">
    <property type="term" value="F:glucuronosyltransferase activity"/>
    <property type="evidence" value="ECO:0007669"/>
    <property type="project" value="UniProtKB-EC"/>
</dbReference>
<dbReference type="OrthoDB" id="5835829at2759"/>
<dbReference type="PANTHER" id="PTHR48043">
    <property type="entry name" value="EG:EG0003.4 PROTEIN-RELATED"/>
    <property type="match status" value="1"/>
</dbReference>
<dbReference type="PROSITE" id="PS00375">
    <property type="entry name" value="UDPGT"/>
    <property type="match status" value="1"/>
</dbReference>
<comment type="subcellular location">
    <subcellularLocation>
        <location evidence="5">Membrane</location>
        <topology evidence="5">Single-pass membrane protein</topology>
    </subcellularLocation>
</comment>
<protein>
    <recommendedName>
        <fullName evidence="5">UDP-glucuronosyltransferase</fullName>
        <ecNumber evidence="5">2.4.1.17</ecNumber>
    </recommendedName>
</protein>
<keyword evidence="5" id="KW-0472">Membrane</keyword>
<keyword evidence="7" id="KW-1185">Reference proteome</keyword>
<proteinExistence type="inferred from homology"/>
<evidence type="ECO:0000256" key="1">
    <source>
        <dbReference type="ARBA" id="ARBA00009995"/>
    </source>
</evidence>
<sequence>MKLSIALILLFVNGILGFKVLGIIPFGSKSHFAIGHSILKSLAEAGHEVTAISPYPLKKPMKNYKDISTEDYIEFFFKNNAANMFDFENSFFVNKIMELIVIHWMGTELVEYYVNHPKVVEFLKTNEKFDICVIEVFNFDALLGIAEHVGCKVVSYVTCGIVKWTDDISGLVSPPSYVPKHYVEYTDRMTFKQRLINTVYSHIEDFIYGQIVKKNQKRLYEKYFPNAIKTFDEMYKNTSILFMNTHISTSTARPYMPIQVEIGGIHIQPAKPLPKDIQEFLDSATDGAIIFSMGSVIKSNQWPVDKREAFIKIFSKLKQKIIWKYENDTLPNKPDNVMISSWMPQRDILAHPNVKVFITHGGLGGTTEALVEGVPILGLPIFGDQKMNMVKAVTRGYGLQVYFKDISEETIESALKELLNNPMYKENAKIISKRFNDRPMTPQQSVVYWTEYVHRHDGAPHLKAAAIDLDFIAFHMIDIYAVLIFITILIIYIDYLILKWLFRKCFGKSKKIDKKDKKN</sequence>
<evidence type="ECO:0000256" key="5">
    <source>
        <dbReference type="RuleBase" id="RU362059"/>
    </source>
</evidence>
<keyword evidence="3 4" id="KW-0808">Transferase</keyword>